<dbReference type="InterPro" id="IPR000315">
    <property type="entry name" value="Znf_B-box"/>
</dbReference>
<dbReference type="EMBL" id="CADEAL010000558">
    <property type="protein sequence ID" value="CAB1422043.1"/>
    <property type="molecule type" value="Genomic_DNA"/>
</dbReference>
<evidence type="ECO:0000256" key="6">
    <source>
        <dbReference type="PROSITE-ProRule" id="PRU00024"/>
    </source>
</evidence>
<dbReference type="PRINTS" id="PR01407">
    <property type="entry name" value="BUTYPHLNCDUF"/>
</dbReference>
<keyword evidence="5" id="KW-0862">Zinc</keyword>
<sequence length="1132" mass="123525">MNLCESFLLEREQRASAGSESLCSLHAEKLKLFCLDHQQPVCLICRDSKTHNNHRFRPIHEFAQEFKKELRNSLRPLQEKLKQLEQVKANWDQTAQHIQVQARHTEKQIQEQFEKLRQFLKEEEEARITALREEEQQKSQMMKEQTEALSRDIAALSHTVRVTEEELRSEDASFLLKYKAAVDRVQQRPLQEDPHLLYGALIDEAKHLGNLTFNIWNKMKEMVSYTPVILDPNTGNPELILSEDLTSVRHGERRTLPENPERIDYHRSVRGWEGLNSGVHTWEVEVRDNAAWFVGAAAEFLHKKGRVKSWFWQIEFYNGKYSARMLGEPPAVLRVKKKLQRIRVHLDWSRGKLCFFDPDTNDRNLGCYWTMAGYYGMAALVGVALLLKAGQCDASCDGRPGAAGSPGRDGWAGVKGEKGEPDAAMADRSVDEGVLQRMKGQAGNRGLQGAIGPKGFRGDLGAAGYPGIPGPPGPEGSSIGLGQDSSQQAVSAFSVIRTESSYPRYNQPVTFQTTVVNRGRDFTAATGYFTCRVPGVYYFTFHSGAKVSMCLRLASDALTNKLGFCDYNRNNDQVLSGGAVLQLTVGQKVWLESFKDLQTDSERRSQRRRPGTEMLQNMVVFRHSGFYSSVGSIRFSIMLPHFSLVMGALLSLAVSQLAALETCQAMPGIPGMPGLPGKDGRDGEKGVKGEPGEKRIGGLGPQNGEKGEPGTTGFAGKRGQSGELGEPGAPGMAGEPGEPGEPGTVGVQQRAAFSVARGTNDNPDKNSVIRFTTVITNINNDYNTETGHFRCRVPGTYFFVYHASLDDRLCVLMKLDGKLLSSFCDLRRGRRQVTSGWPVRLPVPGSGVAAVAVRKDGSSPPLFTSALHLCPSSPHLFIIFTTGPVDCLIMAPQWLSLGTAGMLLLLHVAPSFAQGSCSAGVPGTHGIPGTHGPNGRDGPKGAKGDPGESGKALRGQKGAPGLSGPPGRPGMKGDLGMPGPPGFPGGPGRRGKPFISTNQEKPLFSRKRVLTDPSEIDTPIIFNSEISSDVDERLQGGSLPNGSFTCVIRGVYFFSYHISARSRVCLNLMKNTNVQTTLCDTAEGFLVTSGSAVLELDPGDTVSVHTTRYSNTLTSQTSTSHTFTGFLVFPTA</sequence>
<feature type="compositionally biased region" description="Basic and acidic residues" evidence="8">
    <location>
        <begin position="678"/>
        <end position="696"/>
    </location>
</feature>
<dbReference type="PANTHER" id="PTHR15427">
    <property type="entry name" value="EMILIN ELASTIN MICROFIBRIL INTERFACE-LOCATED PROTEIN ELASTIN MICROFIBRIL INTERFACER"/>
    <property type="match status" value="1"/>
</dbReference>
<evidence type="ECO:0000256" key="4">
    <source>
        <dbReference type="ARBA" id="ARBA00022771"/>
    </source>
</evidence>
<evidence type="ECO:0000259" key="10">
    <source>
        <dbReference type="PROSITE" id="PS50188"/>
    </source>
</evidence>
<evidence type="ECO:0000256" key="2">
    <source>
        <dbReference type="ARBA" id="ARBA00022525"/>
    </source>
</evidence>
<dbReference type="Gene3D" id="2.60.120.40">
    <property type="match status" value="3"/>
</dbReference>
<gene>
    <name evidence="12" type="ORF">PLEPLA_LOCUS9932</name>
</gene>
<comment type="subcellular location">
    <subcellularLocation>
        <location evidence="1">Secreted</location>
        <location evidence="1">Extracellular space</location>
        <location evidence="1">Extracellular matrix</location>
    </subcellularLocation>
</comment>
<feature type="domain" description="C1q" evidence="11">
    <location>
        <begin position="486"/>
        <end position="624"/>
    </location>
</feature>
<name>A0A9N7YDT2_PLEPL</name>
<dbReference type="PRINTS" id="PR00007">
    <property type="entry name" value="COMPLEMNTC1Q"/>
</dbReference>
<evidence type="ECO:0000259" key="11">
    <source>
        <dbReference type="PROSITE" id="PS50871"/>
    </source>
</evidence>
<comment type="caution">
    <text evidence="12">The sequence shown here is derived from an EMBL/GenBank/DDBJ whole genome shotgun (WGS) entry which is preliminary data.</text>
</comment>
<dbReference type="SMART" id="SM00336">
    <property type="entry name" value="BBOX"/>
    <property type="match status" value="1"/>
</dbReference>
<feature type="coiled-coil region" evidence="7">
    <location>
        <begin position="67"/>
        <end position="152"/>
    </location>
</feature>
<feature type="compositionally biased region" description="Low complexity" evidence="8">
    <location>
        <begin position="723"/>
        <end position="736"/>
    </location>
</feature>
<feature type="compositionally biased region" description="Low complexity" evidence="8">
    <location>
        <begin position="923"/>
        <end position="933"/>
    </location>
</feature>
<dbReference type="PROSITE" id="PS50188">
    <property type="entry name" value="B302_SPRY"/>
    <property type="match status" value="1"/>
</dbReference>
<dbReference type="Pfam" id="PF00643">
    <property type="entry name" value="zf-B_box"/>
    <property type="match status" value="1"/>
</dbReference>
<dbReference type="CDD" id="cd19771">
    <property type="entry name" value="Bbox2_TRIM20"/>
    <property type="match status" value="1"/>
</dbReference>
<evidence type="ECO:0000256" key="8">
    <source>
        <dbReference type="SAM" id="MobiDB-lite"/>
    </source>
</evidence>
<dbReference type="Proteomes" id="UP001153269">
    <property type="component" value="Unassembled WGS sequence"/>
</dbReference>
<evidence type="ECO:0000313" key="12">
    <source>
        <dbReference type="EMBL" id="CAB1422043.1"/>
    </source>
</evidence>
<accession>A0A9N7YDT2</accession>
<evidence type="ECO:0000256" key="7">
    <source>
        <dbReference type="SAM" id="Coils"/>
    </source>
</evidence>
<evidence type="ECO:0000256" key="3">
    <source>
        <dbReference type="ARBA" id="ARBA00022530"/>
    </source>
</evidence>
<dbReference type="AlphaFoldDB" id="A0A9N7YDT2"/>
<dbReference type="InterPro" id="IPR050392">
    <property type="entry name" value="Collagen/C1q_domain"/>
</dbReference>
<organism evidence="12 13">
    <name type="scientific">Pleuronectes platessa</name>
    <name type="common">European plaice</name>
    <dbReference type="NCBI Taxonomy" id="8262"/>
    <lineage>
        <taxon>Eukaryota</taxon>
        <taxon>Metazoa</taxon>
        <taxon>Chordata</taxon>
        <taxon>Craniata</taxon>
        <taxon>Vertebrata</taxon>
        <taxon>Euteleostomi</taxon>
        <taxon>Actinopterygii</taxon>
        <taxon>Neopterygii</taxon>
        <taxon>Teleostei</taxon>
        <taxon>Neoteleostei</taxon>
        <taxon>Acanthomorphata</taxon>
        <taxon>Carangaria</taxon>
        <taxon>Pleuronectiformes</taxon>
        <taxon>Pleuronectoidei</taxon>
        <taxon>Pleuronectidae</taxon>
        <taxon>Pleuronectes</taxon>
    </lineage>
</organism>
<protein>
    <recommendedName>
        <fullName evidence="14">C1q domain-containing protein</fullName>
    </recommendedName>
</protein>
<dbReference type="PANTHER" id="PTHR15427:SF29">
    <property type="entry name" value="COMPLEMENT C1Q SUBCOMPONENT SUBUNIT C"/>
    <property type="match status" value="1"/>
</dbReference>
<dbReference type="InterPro" id="IPR003879">
    <property type="entry name" value="Butyrophylin_SPRY"/>
</dbReference>
<dbReference type="InterPro" id="IPR001870">
    <property type="entry name" value="B30.2/SPRY"/>
</dbReference>
<dbReference type="SMART" id="SM00589">
    <property type="entry name" value="PRY"/>
    <property type="match status" value="1"/>
</dbReference>
<dbReference type="GO" id="GO:0008270">
    <property type="term" value="F:zinc ion binding"/>
    <property type="evidence" value="ECO:0007669"/>
    <property type="project" value="UniProtKB-KW"/>
</dbReference>
<dbReference type="Gene3D" id="2.60.120.920">
    <property type="match status" value="1"/>
</dbReference>
<keyword evidence="4 6" id="KW-0863">Zinc-finger</keyword>
<dbReference type="InterPro" id="IPR006574">
    <property type="entry name" value="PRY"/>
</dbReference>
<dbReference type="InterPro" id="IPR043136">
    <property type="entry name" value="B30.2/SPRY_sf"/>
</dbReference>
<dbReference type="SUPFAM" id="SSF57845">
    <property type="entry name" value="B-box zinc-binding domain"/>
    <property type="match status" value="1"/>
</dbReference>
<keyword evidence="3" id="KW-0272">Extracellular matrix</keyword>
<evidence type="ECO:0000256" key="5">
    <source>
        <dbReference type="ARBA" id="ARBA00022833"/>
    </source>
</evidence>
<dbReference type="InterPro" id="IPR001073">
    <property type="entry name" value="C1q_dom"/>
</dbReference>
<proteinExistence type="predicted"/>
<feature type="region of interest" description="Disordered" evidence="8">
    <location>
        <begin position="666"/>
        <end position="745"/>
    </location>
</feature>
<dbReference type="Pfam" id="PF00386">
    <property type="entry name" value="C1q"/>
    <property type="match status" value="3"/>
</dbReference>
<evidence type="ECO:0000313" key="13">
    <source>
        <dbReference type="Proteomes" id="UP001153269"/>
    </source>
</evidence>
<keyword evidence="13" id="KW-1185">Reference proteome</keyword>
<dbReference type="InterPro" id="IPR008983">
    <property type="entry name" value="Tumour_necrosis_fac-like_dom"/>
</dbReference>
<feature type="compositionally biased region" description="Basic and acidic residues" evidence="8">
    <location>
        <begin position="937"/>
        <end position="948"/>
    </location>
</feature>
<keyword evidence="7" id="KW-0175">Coiled coil</keyword>
<keyword evidence="4 6" id="KW-0479">Metal-binding</keyword>
<evidence type="ECO:0000259" key="9">
    <source>
        <dbReference type="PROSITE" id="PS50119"/>
    </source>
</evidence>
<feature type="domain" description="B box-type" evidence="9">
    <location>
        <begin position="18"/>
        <end position="59"/>
    </location>
</feature>
<feature type="region of interest" description="Disordered" evidence="8">
    <location>
        <begin position="923"/>
        <end position="997"/>
    </location>
</feature>
<dbReference type="SUPFAM" id="SSF49899">
    <property type="entry name" value="Concanavalin A-like lectins/glucanases"/>
    <property type="match status" value="1"/>
</dbReference>
<dbReference type="Gene3D" id="3.30.160.60">
    <property type="entry name" value="Classic Zinc Finger"/>
    <property type="match status" value="1"/>
</dbReference>
<dbReference type="PROSITE" id="PS50871">
    <property type="entry name" value="C1Q"/>
    <property type="match status" value="3"/>
</dbReference>
<reference evidence="12" key="1">
    <citation type="submission" date="2020-03" db="EMBL/GenBank/DDBJ databases">
        <authorList>
            <person name="Weist P."/>
        </authorList>
    </citation>
    <scope>NUCLEOTIDE SEQUENCE</scope>
</reference>
<dbReference type="InterPro" id="IPR013320">
    <property type="entry name" value="ConA-like_dom_sf"/>
</dbReference>
<dbReference type="SUPFAM" id="SSF49842">
    <property type="entry name" value="TNF-like"/>
    <property type="match status" value="3"/>
</dbReference>
<dbReference type="SMART" id="SM00110">
    <property type="entry name" value="C1Q"/>
    <property type="match status" value="3"/>
</dbReference>
<dbReference type="Pfam" id="PF13765">
    <property type="entry name" value="PRY"/>
    <property type="match status" value="1"/>
</dbReference>
<feature type="domain" description="C1q" evidence="11">
    <location>
        <begin position="997"/>
        <end position="1132"/>
    </location>
</feature>
<keyword evidence="2" id="KW-0964">Secreted</keyword>
<feature type="domain" description="B30.2/SPRY" evidence="10">
    <location>
        <begin position="208"/>
        <end position="394"/>
    </location>
</feature>
<evidence type="ECO:0008006" key="14">
    <source>
        <dbReference type="Google" id="ProtNLM"/>
    </source>
</evidence>
<feature type="domain" description="C1q" evidence="11">
    <location>
        <begin position="746"/>
        <end position="885"/>
    </location>
</feature>
<dbReference type="PROSITE" id="PS50119">
    <property type="entry name" value="ZF_BBOX"/>
    <property type="match status" value="1"/>
</dbReference>
<evidence type="ECO:0000256" key="1">
    <source>
        <dbReference type="ARBA" id="ARBA00004498"/>
    </source>
</evidence>
<feature type="region of interest" description="Disordered" evidence="8">
    <location>
        <begin position="399"/>
        <end position="428"/>
    </location>
</feature>